<accession>A0A164Z909</accession>
<reference evidence="3 4" key="1">
    <citation type="journal article" date="2016" name="Fungal Biol.">
        <title>The genome of Xylona heveae provides a window into fungal endophytism.</title>
        <authorList>
            <person name="Gazis R."/>
            <person name="Kuo A."/>
            <person name="Riley R."/>
            <person name="LaButti K."/>
            <person name="Lipzen A."/>
            <person name="Lin J."/>
            <person name="Amirebrahimi M."/>
            <person name="Hesse C.N."/>
            <person name="Spatafora J.W."/>
            <person name="Henrissat B."/>
            <person name="Hainaut M."/>
            <person name="Grigoriev I.V."/>
            <person name="Hibbett D.S."/>
        </authorList>
    </citation>
    <scope>NUCLEOTIDE SEQUENCE [LARGE SCALE GENOMIC DNA]</scope>
    <source>
        <strain evidence="3 4">TC161</strain>
    </source>
</reference>
<evidence type="ECO:0000256" key="1">
    <source>
        <dbReference type="PROSITE-ProRule" id="PRU00023"/>
    </source>
</evidence>
<protein>
    <submittedName>
        <fullName evidence="3">Ankyrin repeat protein</fullName>
    </submittedName>
</protein>
<keyword evidence="4" id="KW-1185">Reference proteome</keyword>
<evidence type="ECO:0000313" key="3">
    <source>
        <dbReference type="EMBL" id="KZF18829.1"/>
    </source>
</evidence>
<dbReference type="InterPro" id="IPR002110">
    <property type="entry name" value="Ankyrin_rpt"/>
</dbReference>
<dbReference type="SUPFAM" id="SSF48403">
    <property type="entry name" value="Ankyrin repeat"/>
    <property type="match status" value="1"/>
</dbReference>
<dbReference type="FunCoup" id="A0A164Z909">
    <property type="interactions" value="166"/>
</dbReference>
<dbReference type="OMA" id="CLFVTET"/>
<dbReference type="OrthoDB" id="19174at2759"/>
<dbReference type="InterPro" id="IPR036770">
    <property type="entry name" value="Ankyrin_rpt-contain_sf"/>
</dbReference>
<dbReference type="Proteomes" id="UP000076632">
    <property type="component" value="Unassembled WGS sequence"/>
</dbReference>
<dbReference type="STRING" id="1328760.A0A164Z909"/>
<feature type="region of interest" description="Disordered" evidence="2">
    <location>
        <begin position="129"/>
        <end position="150"/>
    </location>
</feature>
<dbReference type="PROSITE" id="PS50088">
    <property type="entry name" value="ANK_REPEAT"/>
    <property type="match status" value="1"/>
</dbReference>
<feature type="repeat" description="ANK" evidence="1">
    <location>
        <begin position="34"/>
        <end position="67"/>
    </location>
</feature>
<organism evidence="3 4">
    <name type="scientific">Xylona heveae (strain CBS 132557 / TC161)</name>
    <dbReference type="NCBI Taxonomy" id="1328760"/>
    <lineage>
        <taxon>Eukaryota</taxon>
        <taxon>Fungi</taxon>
        <taxon>Dikarya</taxon>
        <taxon>Ascomycota</taxon>
        <taxon>Pezizomycotina</taxon>
        <taxon>Xylonomycetes</taxon>
        <taxon>Xylonales</taxon>
        <taxon>Xylonaceae</taxon>
        <taxon>Xylona</taxon>
    </lineage>
</organism>
<name>A0A164Z909_XYLHT</name>
<evidence type="ECO:0000256" key="2">
    <source>
        <dbReference type="SAM" id="MobiDB-lite"/>
    </source>
</evidence>
<keyword evidence="1" id="KW-0040">ANK repeat</keyword>
<evidence type="ECO:0000313" key="4">
    <source>
        <dbReference type="Proteomes" id="UP000076632"/>
    </source>
</evidence>
<dbReference type="Pfam" id="PF12796">
    <property type="entry name" value="Ank_2"/>
    <property type="match status" value="1"/>
</dbReference>
<proteinExistence type="predicted"/>
<sequence>MAQPNPFLLAAEDAPSLLPLLRSNPSLAAGQDDTGYSLLHAAASYNHISLLRALVRDFNVNVNIRDEDGETPLFVVERPEIAECLVEELGADLNAKNDEGQIAEEKIEEEGDFPLVAAALRRMAGKPLASGETANTNGETAGVANGQPDPSLPANMAVNVSTVEEQPENSDDVVDPEFRRRIEELAARDDFHTEAGQAELRQLVTEAVRGVGSDTQDRDVRQRTA</sequence>
<dbReference type="InParanoid" id="A0A164Z909"/>
<dbReference type="Gene3D" id="1.25.40.20">
    <property type="entry name" value="Ankyrin repeat-containing domain"/>
    <property type="match status" value="1"/>
</dbReference>
<dbReference type="EMBL" id="KV407469">
    <property type="protein sequence ID" value="KZF18829.1"/>
    <property type="molecule type" value="Genomic_DNA"/>
</dbReference>
<gene>
    <name evidence="3" type="ORF">L228DRAFT_251679</name>
</gene>
<dbReference type="GeneID" id="28898747"/>
<dbReference type="AlphaFoldDB" id="A0A164Z909"/>
<dbReference type="RefSeq" id="XP_018184384.1">
    <property type="nucleotide sequence ID" value="XM_018333610.1"/>
</dbReference>